<protein>
    <recommendedName>
        <fullName evidence="11">tRNA dimethylallyltransferase</fullName>
        <ecNumber evidence="11">2.5.1.75</ecNumber>
    </recommendedName>
    <alternativeName>
        <fullName evidence="11">Dimethylallyl diphosphate:tRNA dimethylallyltransferase</fullName>
        <shortName evidence="11">DMAPP:tRNA dimethylallyltransferase</shortName>
        <shortName evidence="11">DMATase</shortName>
    </alternativeName>
    <alternativeName>
        <fullName evidence="11">Isopentenyl-diphosphate:tRNA isopentenyltransferase</fullName>
        <shortName evidence="11">IPP transferase</shortName>
        <shortName evidence="11">IPPT</shortName>
        <shortName evidence="11">IPTase</shortName>
    </alternativeName>
</protein>
<sequence length="292" mass="32911">MFKEFGILGPTASGKSDLALNLALGFNGVILSLDALSVYKEIDIASAKPSKNDLKSVKHFGVNLVCPNEHFSVGDFINEYKKAKEFAFTNDKILIITGGTGFYLKAMMSGLSPKIEDVKTNLSNFEIYELSLKVDPEFAAKFSKNDSYRLLKWYSIYKITGEIPTIFLRENRSEPIIKNLKIFEILSPPEVLNPRIITRTKNMIKSGLMNEAKYLFNKYGYECKALNSVGLKECGEVLSGKISKDNLENLIQTHTIQLAKRQRTFFRSQFKDKISAPIKDLKGEISKFISGF</sequence>
<dbReference type="Proteomes" id="UP000594749">
    <property type="component" value="Chromosome"/>
</dbReference>
<evidence type="ECO:0000256" key="4">
    <source>
        <dbReference type="ARBA" id="ARBA00011245"/>
    </source>
</evidence>
<evidence type="ECO:0000256" key="13">
    <source>
        <dbReference type="RuleBase" id="RU003784"/>
    </source>
</evidence>
<feature type="binding site" evidence="11">
    <location>
        <begin position="11"/>
        <end position="16"/>
    </location>
    <ligand>
        <name>substrate</name>
    </ligand>
</feature>
<dbReference type="NCBIfam" id="TIGR00174">
    <property type="entry name" value="miaA"/>
    <property type="match status" value="1"/>
</dbReference>
<keyword evidence="9 11" id="KW-0460">Magnesium</keyword>
<dbReference type="OrthoDB" id="9776390at2"/>
<evidence type="ECO:0000256" key="11">
    <source>
        <dbReference type="HAMAP-Rule" id="MF_00185"/>
    </source>
</evidence>
<dbReference type="SUPFAM" id="SSF52540">
    <property type="entry name" value="P-loop containing nucleoside triphosphate hydrolases"/>
    <property type="match status" value="1"/>
</dbReference>
<dbReference type="RefSeq" id="WP_025802425.1">
    <property type="nucleotide sequence ID" value="NZ_CP053842.1"/>
</dbReference>
<evidence type="ECO:0000256" key="12">
    <source>
        <dbReference type="RuleBase" id="RU003783"/>
    </source>
</evidence>
<dbReference type="EMBL" id="CP063078">
    <property type="protein sequence ID" value="QOQ87788.1"/>
    <property type="molecule type" value="Genomic_DNA"/>
</dbReference>
<evidence type="ECO:0000313" key="15">
    <source>
        <dbReference type="EMBL" id="QOQ87788.1"/>
    </source>
</evidence>
<feature type="binding site" evidence="11">
    <location>
        <begin position="9"/>
        <end position="16"/>
    </location>
    <ligand>
        <name>ATP</name>
        <dbReference type="ChEBI" id="CHEBI:30616"/>
    </ligand>
</feature>
<reference evidence="15 16" key="1">
    <citation type="submission" date="2020-10" db="EMBL/GenBank/DDBJ databases">
        <title>Campylobacter and Helicobacter PacBio genomes.</title>
        <authorList>
            <person name="Lane C."/>
        </authorList>
    </citation>
    <scope>NUCLEOTIDE SEQUENCE [LARGE SCALE GENOMIC DNA]</scope>
    <source>
        <strain evidence="15 16">2016D-0077</strain>
    </source>
</reference>
<comment type="catalytic activity">
    <reaction evidence="10 11 12">
        <text>adenosine(37) in tRNA + dimethylallyl diphosphate = N(6)-dimethylallyladenosine(37) in tRNA + diphosphate</text>
        <dbReference type="Rhea" id="RHEA:26482"/>
        <dbReference type="Rhea" id="RHEA-COMP:10162"/>
        <dbReference type="Rhea" id="RHEA-COMP:10375"/>
        <dbReference type="ChEBI" id="CHEBI:33019"/>
        <dbReference type="ChEBI" id="CHEBI:57623"/>
        <dbReference type="ChEBI" id="CHEBI:74411"/>
        <dbReference type="ChEBI" id="CHEBI:74415"/>
        <dbReference type="EC" id="2.5.1.75"/>
    </reaction>
</comment>
<keyword evidence="16" id="KW-1185">Reference proteome</keyword>
<feature type="site" description="Interaction with substrate tRNA" evidence="11">
    <location>
        <position position="100"/>
    </location>
</feature>
<evidence type="ECO:0000256" key="8">
    <source>
        <dbReference type="ARBA" id="ARBA00022840"/>
    </source>
</evidence>
<keyword evidence="8 11" id="KW-0067">ATP-binding</keyword>
<dbReference type="AlphaFoldDB" id="A0A7M1LGU9"/>
<dbReference type="Gene3D" id="3.40.50.300">
    <property type="entry name" value="P-loop containing nucleotide triphosphate hydrolases"/>
    <property type="match status" value="1"/>
</dbReference>
<comment type="subunit">
    <text evidence="4 11">Monomer.</text>
</comment>
<dbReference type="Pfam" id="PF01715">
    <property type="entry name" value="IPPT"/>
    <property type="match status" value="1"/>
</dbReference>
<dbReference type="GO" id="GO:0005524">
    <property type="term" value="F:ATP binding"/>
    <property type="evidence" value="ECO:0007669"/>
    <property type="project" value="UniProtKB-UniRule"/>
</dbReference>
<dbReference type="EC" id="2.5.1.75" evidence="11"/>
<dbReference type="InterPro" id="IPR039657">
    <property type="entry name" value="Dimethylallyltransferase"/>
</dbReference>
<comment type="similarity">
    <text evidence="3 11 14">Belongs to the IPP transferase family.</text>
</comment>
<dbReference type="PANTHER" id="PTHR11088:SF60">
    <property type="entry name" value="TRNA DIMETHYLALLYLTRANSFERASE"/>
    <property type="match status" value="1"/>
</dbReference>
<name>A0A7M1LGU9_9BACT</name>
<evidence type="ECO:0000256" key="14">
    <source>
        <dbReference type="RuleBase" id="RU003785"/>
    </source>
</evidence>
<evidence type="ECO:0000256" key="2">
    <source>
        <dbReference type="ARBA" id="ARBA00003213"/>
    </source>
</evidence>
<dbReference type="GO" id="GO:0052381">
    <property type="term" value="F:tRNA dimethylallyltransferase activity"/>
    <property type="evidence" value="ECO:0007669"/>
    <property type="project" value="UniProtKB-UniRule"/>
</dbReference>
<dbReference type="GO" id="GO:0006400">
    <property type="term" value="P:tRNA modification"/>
    <property type="evidence" value="ECO:0007669"/>
    <property type="project" value="TreeGrafter"/>
</dbReference>
<gene>
    <name evidence="11 15" type="primary">miaA</name>
    <name evidence="15" type="ORF">IMC76_02975</name>
</gene>
<evidence type="ECO:0000256" key="3">
    <source>
        <dbReference type="ARBA" id="ARBA00005842"/>
    </source>
</evidence>
<dbReference type="HAMAP" id="MF_00185">
    <property type="entry name" value="IPP_trans"/>
    <property type="match status" value="1"/>
</dbReference>
<accession>A0A7M1LGU9</accession>
<dbReference type="Gene3D" id="1.10.20.140">
    <property type="match status" value="1"/>
</dbReference>
<dbReference type="InterPro" id="IPR018022">
    <property type="entry name" value="IPT"/>
</dbReference>
<dbReference type="InterPro" id="IPR027417">
    <property type="entry name" value="P-loop_NTPase"/>
</dbReference>
<evidence type="ECO:0000256" key="7">
    <source>
        <dbReference type="ARBA" id="ARBA00022741"/>
    </source>
</evidence>
<comment type="function">
    <text evidence="2 11 13">Catalyzes the transfer of a dimethylallyl group onto the adenine at position 37 in tRNAs that read codons beginning with uridine, leading to the formation of N6-(dimethylallyl)adenosine (i(6)A).</text>
</comment>
<evidence type="ECO:0000313" key="16">
    <source>
        <dbReference type="Proteomes" id="UP000594749"/>
    </source>
</evidence>
<comment type="cofactor">
    <cofactor evidence="1 11">
        <name>Mg(2+)</name>
        <dbReference type="ChEBI" id="CHEBI:18420"/>
    </cofactor>
</comment>
<evidence type="ECO:0000256" key="10">
    <source>
        <dbReference type="ARBA" id="ARBA00049563"/>
    </source>
</evidence>
<comment type="caution">
    <text evidence="11">Lacks conserved residue(s) required for the propagation of feature annotation.</text>
</comment>
<keyword evidence="5 11" id="KW-0808">Transferase</keyword>
<evidence type="ECO:0000256" key="5">
    <source>
        <dbReference type="ARBA" id="ARBA00022679"/>
    </source>
</evidence>
<proteinExistence type="inferred from homology"/>
<evidence type="ECO:0000256" key="1">
    <source>
        <dbReference type="ARBA" id="ARBA00001946"/>
    </source>
</evidence>
<dbReference type="PANTHER" id="PTHR11088">
    <property type="entry name" value="TRNA DIMETHYLALLYLTRANSFERASE"/>
    <property type="match status" value="1"/>
</dbReference>
<keyword evidence="6 11" id="KW-0819">tRNA processing</keyword>
<evidence type="ECO:0000256" key="6">
    <source>
        <dbReference type="ARBA" id="ARBA00022694"/>
    </source>
</evidence>
<keyword evidence="7 11" id="KW-0547">Nucleotide-binding</keyword>
<evidence type="ECO:0000256" key="9">
    <source>
        <dbReference type="ARBA" id="ARBA00022842"/>
    </source>
</evidence>
<organism evidence="15 16">
    <name type="scientific">Campylobacter corcagiensis</name>
    <dbReference type="NCBI Taxonomy" id="1448857"/>
    <lineage>
        <taxon>Bacteria</taxon>
        <taxon>Pseudomonadati</taxon>
        <taxon>Campylobacterota</taxon>
        <taxon>Epsilonproteobacteria</taxon>
        <taxon>Campylobacterales</taxon>
        <taxon>Campylobacteraceae</taxon>
        <taxon>Campylobacter</taxon>
    </lineage>
</organism>